<evidence type="ECO:0000256" key="2">
    <source>
        <dbReference type="ARBA" id="ARBA00004389"/>
    </source>
</evidence>
<keyword evidence="5" id="KW-0256">Endoplasmic reticulum</keyword>
<evidence type="ECO:0000256" key="8">
    <source>
        <dbReference type="ARBA" id="ARBA00023136"/>
    </source>
</evidence>
<keyword evidence="12" id="KW-1185">Reference proteome</keyword>
<keyword evidence="4" id="KW-0812">Transmembrane</keyword>
<name>A0ABY9CU81_VITVI</name>
<gene>
    <name evidence="11" type="ORF">VitviT2T_017452</name>
</gene>
<dbReference type="Gene3D" id="1.20.5.340">
    <property type="match status" value="1"/>
</dbReference>
<evidence type="ECO:0008006" key="13">
    <source>
        <dbReference type="Google" id="ProtNLM"/>
    </source>
</evidence>
<evidence type="ECO:0000256" key="10">
    <source>
        <dbReference type="SAM" id="Coils"/>
    </source>
</evidence>
<evidence type="ECO:0000256" key="7">
    <source>
        <dbReference type="ARBA" id="ARBA00023054"/>
    </source>
</evidence>
<keyword evidence="8" id="KW-0472">Membrane</keyword>
<sequence length="467" mass="54197">MESLECERRSSAEKKHFLREIRELEVKRDNMISNANLKGKILDSLGSKEAIKTQIKLIRTELDGMKKKQQSVKAEIEQAEKEMEAMEMYIGSLQERLVAINQERKGTVKHLNELRKQCDKANKDMTSSFVIEFLSKWVFSFNNHTIEATENRSPSSFPHRFCGLTVELVNMEEANFIMKNLRDEWPVLGQIHQSYLVKFQSCEHQNVKTGIEETEKMIEKLDQDEDQIIEKLKKKLLDRDELNSLLKTLRYREEDFERSIVWKRGELHPLQVARDKLCSVNKAYEVGTICSGGELNTLSLHHQMLHKTKSIAEEKKLLREIKVSQTGAVDPCLSMKKLNSRIMGLYSGMLWVRRSSAERKQLLGEIKELEVERDNMISTANLKGKAWDSLGSKEAILNKIKDISIDLDGTKEKHLSVKAEIRHVKKEMRAIDKCMIPLQKKLVAVYREKDVTYKHLLELRKQEDEGV</sequence>
<evidence type="ECO:0000313" key="11">
    <source>
        <dbReference type="EMBL" id="WJZ98967.1"/>
    </source>
</evidence>
<evidence type="ECO:0000256" key="1">
    <source>
        <dbReference type="ARBA" id="ARBA00004162"/>
    </source>
</evidence>
<evidence type="ECO:0000313" key="12">
    <source>
        <dbReference type="Proteomes" id="UP001227230"/>
    </source>
</evidence>
<dbReference type="PANTHER" id="PTHR32219">
    <property type="entry name" value="RNA-BINDING PROTEIN YLMH-RELATED"/>
    <property type="match status" value="1"/>
</dbReference>
<reference evidence="11 12" key="1">
    <citation type="journal article" date="2023" name="Hortic Res">
        <title>The complete reference genome for grapevine (Vitis vinifera L.) genetics and breeding.</title>
        <authorList>
            <person name="Shi X."/>
            <person name="Cao S."/>
            <person name="Wang X."/>
            <person name="Huang S."/>
            <person name="Wang Y."/>
            <person name="Liu Z."/>
            <person name="Liu W."/>
            <person name="Leng X."/>
            <person name="Peng Y."/>
            <person name="Wang N."/>
            <person name="Wang Y."/>
            <person name="Ma Z."/>
            <person name="Xu X."/>
            <person name="Zhang F."/>
            <person name="Xue H."/>
            <person name="Zhong H."/>
            <person name="Wang Y."/>
            <person name="Zhang K."/>
            <person name="Velt A."/>
            <person name="Avia K."/>
            <person name="Holtgrawe D."/>
            <person name="Grimplet J."/>
            <person name="Matus J.T."/>
            <person name="Ware D."/>
            <person name="Wu X."/>
            <person name="Wang H."/>
            <person name="Liu C."/>
            <person name="Fang Y."/>
            <person name="Rustenholz C."/>
            <person name="Cheng Z."/>
            <person name="Xiao H."/>
            <person name="Zhou Y."/>
        </authorList>
    </citation>
    <scope>NUCLEOTIDE SEQUENCE [LARGE SCALE GENOMIC DNA]</scope>
    <source>
        <strain evidence="12">cv. Pinot noir / PN40024</strain>
        <tissue evidence="11">Leaf</tissue>
    </source>
</reference>
<keyword evidence="3" id="KW-1003">Cell membrane</keyword>
<comment type="subcellular location">
    <subcellularLocation>
        <location evidence="1">Cell membrane</location>
        <topology evidence="1">Single-pass membrane protein</topology>
    </subcellularLocation>
    <subcellularLocation>
        <location evidence="2">Endoplasmic reticulum membrane</location>
        <topology evidence="2">Single-pass membrane protein</topology>
    </subcellularLocation>
</comment>
<dbReference type="PANTHER" id="PTHR32219:SF16">
    <property type="entry name" value="CORE-2_I-BRANCHING BETA-1,6-N-ACETYLGLUCOSAMINYLTRANSFERASE FAMILY PROTEIN"/>
    <property type="match status" value="1"/>
</dbReference>
<evidence type="ECO:0000256" key="5">
    <source>
        <dbReference type="ARBA" id="ARBA00022824"/>
    </source>
</evidence>
<proteinExistence type="inferred from homology"/>
<evidence type="ECO:0000256" key="3">
    <source>
        <dbReference type="ARBA" id="ARBA00022475"/>
    </source>
</evidence>
<dbReference type="EMBL" id="CP126659">
    <property type="protein sequence ID" value="WJZ98967.1"/>
    <property type="molecule type" value="Genomic_DNA"/>
</dbReference>
<evidence type="ECO:0000256" key="4">
    <source>
        <dbReference type="ARBA" id="ARBA00022692"/>
    </source>
</evidence>
<evidence type="ECO:0000256" key="9">
    <source>
        <dbReference type="ARBA" id="ARBA00038080"/>
    </source>
</evidence>
<keyword evidence="6" id="KW-1133">Transmembrane helix</keyword>
<feature type="coiled-coil region" evidence="10">
    <location>
        <begin position="352"/>
        <end position="379"/>
    </location>
</feature>
<dbReference type="Proteomes" id="UP001227230">
    <property type="component" value="Chromosome 12"/>
</dbReference>
<accession>A0ABY9CU81</accession>
<evidence type="ECO:0000256" key="6">
    <source>
        <dbReference type="ARBA" id="ARBA00022989"/>
    </source>
</evidence>
<feature type="coiled-coil region" evidence="10">
    <location>
        <begin position="48"/>
        <end position="96"/>
    </location>
</feature>
<organism evidence="11 12">
    <name type="scientific">Vitis vinifera</name>
    <name type="common">Grape</name>
    <dbReference type="NCBI Taxonomy" id="29760"/>
    <lineage>
        <taxon>Eukaryota</taxon>
        <taxon>Viridiplantae</taxon>
        <taxon>Streptophyta</taxon>
        <taxon>Embryophyta</taxon>
        <taxon>Tracheophyta</taxon>
        <taxon>Spermatophyta</taxon>
        <taxon>Magnoliopsida</taxon>
        <taxon>eudicotyledons</taxon>
        <taxon>Gunneridae</taxon>
        <taxon>Pentapetalae</taxon>
        <taxon>rosids</taxon>
        <taxon>Vitales</taxon>
        <taxon>Vitaceae</taxon>
        <taxon>Viteae</taxon>
        <taxon>Vitis</taxon>
    </lineage>
</organism>
<comment type="similarity">
    <text evidence="9">Belongs to the plant Proton pump-interactor protein family.</text>
</comment>
<protein>
    <recommendedName>
        <fullName evidence="13">Proton pump-interactor 1</fullName>
    </recommendedName>
</protein>
<keyword evidence="7 10" id="KW-0175">Coiled coil</keyword>
<dbReference type="InterPro" id="IPR055282">
    <property type="entry name" value="PPI1-4"/>
</dbReference>
<feature type="coiled-coil region" evidence="10">
    <location>
        <begin position="204"/>
        <end position="231"/>
    </location>
</feature>